<dbReference type="Gene3D" id="2.160.10.10">
    <property type="entry name" value="Hexapeptide repeat proteins"/>
    <property type="match status" value="2"/>
</dbReference>
<organism evidence="2 3">
    <name type="scientific">Pseudomonas cedrina subsp. cedrina</name>
    <dbReference type="NCBI Taxonomy" id="76762"/>
    <lineage>
        <taxon>Bacteria</taxon>
        <taxon>Pseudomonadati</taxon>
        <taxon>Pseudomonadota</taxon>
        <taxon>Gammaproteobacteria</taxon>
        <taxon>Pseudomonadales</taxon>
        <taxon>Pseudomonadaceae</taxon>
        <taxon>Pseudomonas</taxon>
    </lineage>
</organism>
<protein>
    <recommendedName>
        <fullName evidence="4">Transferase</fullName>
    </recommendedName>
</protein>
<dbReference type="OrthoDB" id="9815592at2"/>
<dbReference type="InterPro" id="IPR050179">
    <property type="entry name" value="Trans_hexapeptide_repeat"/>
</dbReference>
<evidence type="ECO:0000313" key="3">
    <source>
        <dbReference type="Proteomes" id="UP000189295"/>
    </source>
</evidence>
<comment type="similarity">
    <text evidence="1">Belongs to the transferase hexapeptide repeat family.</text>
</comment>
<sequence>MVNKLMTLHEAERSGLIKMSPNVSISEFAHFVPAEDNGESYGVTVIGEGTRIRAGAVICSGVEIGHNTVIGHQCVIRAGVKIGHDCVVSHLVCIERAAQIGDQVRISALTHITGGCHIGNDVQIGARVVTINDNEMRWRAGEVLCAPRILSRSRVGSGCTLLGHVTIGEGAFVGAGSVVTRSIPANQMAYGNPAYVQGEAPSGEWCAGASACDLQDSSRGPS</sequence>
<dbReference type="Pfam" id="PF00132">
    <property type="entry name" value="Hexapep"/>
    <property type="match status" value="3"/>
</dbReference>
<comment type="caution">
    <text evidence="2">The sequence shown here is derived from an EMBL/GenBank/DDBJ whole genome shotgun (WGS) entry which is preliminary data.</text>
</comment>
<dbReference type="Proteomes" id="UP000189295">
    <property type="component" value="Unassembled WGS sequence"/>
</dbReference>
<reference evidence="2 3" key="1">
    <citation type="submission" date="2016-10" db="EMBL/GenBank/DDBJ databases">
        <title>Pseudomonas lactis sp. nov. and Pseudomonas paralactis sp. nov., isolated from bovine raw milk.</title>
        <authorList>
            <person name="Von Neubeck M."/>
            <person name="Huptas C."/>
            <person name="Glueck C."/>
            <person name="Krewinkel M."/>
            <person name="Stoeckel M."/>
            <person name="Stressler T."/>
            <person name="Fischer L."/>
            <person name="Hinrichs J."/>
            <person name="Scherer S."/>
            <person name="Wenning M."/>
        </authorList>
    </citation>
    <scope>NUCLEOTIDE SEQUENCE [LARGE SCALE GENOMIC DNA]</scope>
    <source>
        <strain evidence="2 3">DSM 17516</strain>
    </source>
</reference>
<evidence type="ECO:0000313" key="2">
    <source>
        <dbReference type="EMBL" id="ONH50882.1"/>
    </source>
</evidence>
<dbReference type="RefSeq" id="WP_076954095.1">
    <property type="nucleotide sequence ID" value="NZ_MNPW01000013.1"/>
</dbReference>
<dbReference type="InterPro" id="IPR001451">
    <property type="entry name" value="Hexapep"/>
</dbReference>
<evidence type="ECO:0008006" key="4">
    <source>
        <dbReference type="Google" id="ProtNLM"/>
    </source>
</evidence>
<dbReference type="AlphaFoldDB" id="A0A1V2JZG0"/>
<evidence type="ECO:0000256" key="1">
    <source>
        <dbReference type="ARBA" id="ARBA00007274"/>
    </source>
</evidence>
<gene>
    <name evidence="2" type="ORF">BLL36_23505</name>
</gene>
<dbReference type="EMBL" id="MNPW01000013">
    <property type="protein sequence ID" value="ONH50882.1"/>
    <property type="molecule type" value="Genomic_DNA"/>
</dbReference>
<accession>A0A1V2JZG0</accession>
<dbReference type="PANTHER" id="PTHR43300">
    <property type="entry name" value="ACETYLTRANSFERASE"/>
    <property type="match status" value="1"/>
</dbReference>
<proteinExistence type="inferred from homology"/>
<name>A0A1V2JZG0_PSECE</name>
<dbReference type="SUPFAM" id="SSF51161">
    <property type="entry name" value="Trimeric LpxA-like enzymes"/>
    <property type="match status" value="1"/>
</dbReference>
<dbReference type="PANTHER" id="PTHR43300:SF4">
    <property type="entry name" value="ACYL-[ACYL-CARRIER-PROTEIN]--UDP-N-ACETYLGLUCOSAMINE O-ACYLTRANSFERASE"/>
    <property type="match status" value="1"/>
</dbReference>
<dbReference type="InterPro" id="IPR011004">
    <property type="entry name" value="Trimer_LpxA-like_sf"/>
</dbReference>